<gene>
    <name evidence="1" type="ORF">IPK02_13735</name>
</gene>
<dbReference type="EMBL" id="JADJOT010000009">
    <property type="protein sequence ID" value="MBK7954924.1"/>
    <property type="molecule type" value="Genomic_DNA"/>
</dbReference>
<evidence type="ECO:0000313" key="1">
    <source>
        <dbReference type="EMBL" id="MBK7954924.1"/>
    </source>
</evidence>
<name>A0A935TBW0_9PROT</name>
<accession>A0A935TBW0</accession>
<organism evidence="1 2">
    <name type="scientific">Candidatus Accumulibacter affinis</name>
    <dbReference type="NCBI Taxonomy" id="2954384"/>
    <lineage>
        <taxon>Bacteria</taxon>
        <taxon>Pseudomonadati</taxon>
        <taxon>Pseudomonadota</taxon>
        <taxon>Betaproteobacteria</taxon>
        <taxon>Candidatus Accumulibacter</taxon>
    </lineage>
</organism>
<dbReference type="AlphaFoldDB" id="A0A935TBW0"/>
<comment type="caution">
    <text evidence="1">The sequence shown here is derived from an EMBL/GenBank/DDBJ whole genome shotgun (WGS) entry which is preliminary data.</text>
</comment>
<protein>
    <submittedName>
        <fullName evidence="1">Uncharacterized protein</fullName>
    </submittedName>
</protein>
<proteinExistence type="predicted"/>
<sequence length="62" mass="6599">MAATQWWLAGYADGAPQVGERLVIPCGTVAALADVDILYSGQRSTASILVKPLFWLIGFSMA</sequence>
<evidence type="ECO:0000313" key="2">
    <source>
        <dbReference type="Proteomes" id="UP000706151"/>
    </source>
</evidence>
<dbReference type="Proteomes" id="UP000706151">
    <property type="component" value="Unassembled WGS sequence"/>
</dbReference>
<reference evidence="1 2" key="1">
    <citation type="submission" date="2020-10" db="EMBL/GenBank/DDBJ databases">
        <title>Connecting structure to function with the recovery of over 1000 high-quality activated sludge metagenome-assembled genomes encoding full-length rRNA genes using long-read sequencing.</title>
        <authorList>
            <person name="Singleton C.M."/>
            <person name="Petriglieri F."/>
            <person name="Kristensen J.M."/>
            <person name="Kirkegaard R.H."/>
            <person name="Michaelsen T.Y."/>
            <person name="Andersen M.H."/>
            <person name="Karst S.M."/>
            <person name="Dueholm M.S."/>
            <person name="Nielsen P.H."/>
            <person name="Albertsen M."/>
        </authorList>
    </citation>
    <scope>NUCLEOTIDE SEQUENCE [LARGE SCALE GENOMIC DNA]</scope>
    <source>
        <strain evidence="1">Fred_18-Q3-R57-64_BAT3C.720</strain>
    </source>
</reference>